<dbReference type="PROSITE" id="PS00107">
    <property type="entry name" value="PROTEIN_KINASE_ATP"/>
    <property type="match status" value="1"/>
</dbReference>
<dbReference type="CDD" id="cd14014">
    <property type="entry name" value="STKc_PknB_like"/>
    <property type="match status" value="1"/>
</dbReference>
<evidence type="ECO:0000256" key="2">
    <source>
        <dbReference type="ARBA" id="ARBA00022527"/>
    </source>
</evidence>
<name>A0ABU3SNJ5_9MICO</name>
<dbReference type="EC" id="2.7.11.1" evidence="1"/>
<dbReference type="PANTHER" id="PTHR43289:SF6">
    <property type="entry name" value="SERINE_THREONINE-PROTEIN KINASE NEKL-3"/>
    <property type="match status" value="1"/>
</dbReference>
<dbReference type="PANTHER" id="PTHR43289">
    <property type="entry name" value="MITOGEN-ACTIVATED PROTEIN KINASE KINASE KINASE 20-RELATED"/>
    <property type="match status" value="1"/>
</dbReference>
<evidence type="ECO:0000256" key="4">
    <source>
        <dbReference type="ARBA" id="ARBA00022737"/>
    </source>
</evidence>
<dbReference type="InterPro" id="IPR017441">
    <property type="entry name" value="Protein_kinase_ATP_BS"/>
</dbReference>
<evidence type="ECO:0000256" key="6">
    <source>
        <dbReference type="ARBA" id="ARBA00022777"/>
    </source>
</evidence>
<feature type="region of interest" description="Disordered" evidence="11">
    <location>
        <begin position="539"/>
        <end position="568"/>
    </location>
</feature>
<keyword evidence="7 10" id="KW-0067">ATP-binding</keyword>
<dbReference type="Gene3D" id="3.30.10.20">
    <property type="match status" value="2"/>
</dbReference>
<evidence type="ECO:0000256" key="11">
    <source>
        <dbReference type="SAM" id="MobiDB-lite"/>
    </source>
</evidence>
<evidence type="ECO:0000256" key="8">
    <source>
        <dbReference type="ARBA" id="ARBA00047899"/>
    </source>
</evidence>
<feature type="compositionally biased region" description="Pro residues" evidence="11">
    <location>
        <begin position="548"/>
        <end position="568"/>
    </location>
</feature>
<dbReference type="PROSITE" id="PS50011">
    <property type="entry name" value="PROTEIN_KINASE_DOM"/>
    <property type="match status" value="1"/>
</dbReference>
<dbReference type="Gene3D" id="1.10.510.10">
    <property type="entry name" value="Transferase(Phosphotransferase) domain 1"/>
    <property type="match status" value="1"/>
</dbReference>
<evidence type="ECO:0000256" key="3">
    <source>
        <dbReference type="ARBA" id="ARBA00022679"/>
    </source>
</evidence>
<proteinExistence type="predicted"/>
<dbReference type="EMBL" id="JAWDIT010000004">
    <property type="protein sequence ID" value="MDU0346411.1"/>
    <property type="molecule type" value="Genomic_DNA"/>
</dbReference>
<dbReference type="Proteomes" id="UP001261125">
    <property type="component" value="Unassembled WGS sequence"/>
</dbReference>
<evidence type="ECO:0000256" key="5">
    <source>
        <dbReference type="ARBA" id="ARBA00022741"/>
    </source>
</evidence>
<feature type="region of interest" description="Disordered" evidence="11">
    <location>
        <begin position="383"/>
        <end position="419"/>
    </location>
</feature>
<dbReference type="Gene3D" id="3.30.200.20">
    <property type="entry name" value="Phosphorylase Kinase, domain 1"/>
    <property type="match status" value="1"/>
</dbReference>
<dbReference type="SMART" id="SM00740">
    <property type="entry name" value="PASTA"/>
    <property type="match status" value="2"/>
</dbReference>
<dbReference type="SUPFAM" id="SSF56112">
    <property type="entry name" value="Protein kinase-like (PK-like)"/>
    <property type="match status" value="1"/>
</dbReference>
<reference evidence="14 15" key="1">
    <citation type="submission" date="2023-09" db="EMBL/GenBank/DDBJ databases">
        <title>Microbacterium fusihabitans sp. nov., Microbacterium phycihabitans sp. nov., and Microbacterium cervinum sp. nov., isolated from dried seaweeds of beach.</title>
        <authorList>
            <person name="Lee S.D."/>
        </authorList>
    </citation>
    <scope>NUCLEOTIDE SEQUENCE [LARGE SCALE GENOMIC DNA]</scope>
    <source>
        <strain evidence="14 15">KSW2-29</strain>
    </source>
</reference>
<keyword evidence="15" id="KW-1185">Reference proteome</keyword>
<keyword evidence="4" id="KW-0677">Repeat</keyword>
<dbReference type="Pfam" id="PF03793">
    <property type="entry name" value="PASTA"/>
    <property type="match status" value="2"/>
</dbReference>
<dbReference type="Pfam" id="PF00069">
    <property type="entry name" value="Pkinase"/>
    <property type="match status" value="1"/>
</dbReference>
<evidence type="ECO:0000259" key="12">
    <source>
        <dbReference type="PROSITE" id="PS50011"/>
    </source>
</evidence>
<protein>
    <recommendedName>
        <fullName evidence="1">non-specific serine/threonine protein kinase</fullName>
        <ecNumber evidence="1">2.7.11.1</ecNumber>
    </recommendedName>
</protein>
<dbReference type="RefSeq" id="WP_316004736.1">
    <property type="nucleotide sequence ID" value="NZ_JAWDIT010000004.1"/>
</dbReference>
<comment type="caution">
    <text evidence="14">The sequence shown here is derived from an EMBL/GenBank/DDBJ whole genome shotgun (WGS) entry which is preliminary data.</text>
</comment>
<comment type="catalytic activity">
    <reaction evidence="9">
        <text>L-seryl-[protein] + ATP = O-phospho-L-seryl-[protein] + ADP + H(+)</text>
        <dbReference type="Rhea" id="RHEA:17989"/>
        <dbReference type="Rhea" id="RHEA-COMP:9863"/>
        <dbReference type="Rhea" id="RHEA-COMP:11604"/>
        <dbReference type="ChEBI" id="CHEBI:15378"/>
        <dbReference type="ChEBI" id="CHEBI:29999"/>
        <dbReference type="ChEBI" id="CHEBI:30616"/>
        <dbReference type="ChEBI" id="CHEBI:83421"/>
        <dbReference type="ChEBI" id="CHEBI:456216"/>
        <dbReference type="EC" id="2.7.11.1"/>
    </reaction>
</comment>
<evidence type="ECO:0000256" key="1">
    <source>
        <dbReference type="ARBA" id="ARBA00012513"/>
    </source>
</evidence>
<sequence length="568" mass="57212">MTGQGDPTSGTSLIAGRFRLGELLGSGGTASVFAAVDSVTGRRLAVKVLHPHLSESAAVRDAFLAEARRAAQVVHPAVVVIVDIGVFDDHGIPIAWIAQERVPGRPLFEHVRAEGPLTSTEVVTVGADVLAGLAAAHAAGVVHRDVSPSNVLVRREDDGALRATLLDFGLADAAGRTAHGDDVLRSAVSGVPAGVVGNVQYASPEQLAGRPVGPRGDLYQVGGLLFFALTGRPPFDGGDRLAVMRAHLSAPPPVPSVGRRGIPPALDRVVVRALLKEPDDRFADAREMRGALLDARVQAMRTPPTAQPRPTTTTVAATLPPTLARPAAAAARSAAAPPAVPAPPLPVRRSTGWGTVVAITVVLVAAATAVPLMASAGREVPVARSATQAPHPTPSAVASDPAPPVASPTTPPPVTVPGLTTLADAPSVLASAGLRVGDVAVRDEAAVAGTVLESIPGAGSSVPRDSAVALVVASGSNVIPEVSGMDAATATSRLRAAGFATMLVALVSERPEGLVVALEPAAGSSLTLGTEVRVLVATAPVPTHAPSSPSPTSSPTPTPAPTPTPSSR</sequence>
<feature type="binding site" evidence="10">
    <location>
        <position position="47"/>
    </location>
    <ligand>
        <name>ATP</name>
        <dbReference type="ChEBI" id="CHEBI:30616"/>
    </ligand>
</feature>
<dbReference type="PROSITE" id="PS00109">
    <property type="entry name" value="PROTEIN_KINASE_TYR"/>
    <property type="match status" value="1"/>
</dbReference>
<evidence type="ECO:0000313" key="14">
    <source>
        <dbReference type="EMBL" id="MDU0346411.1"/>
    </source>
</evidence>
<evidence type="ECO:0000259" key="13">
    <source>
        <dbReference type="PROSITE" id="PS51178"/>
    </source>
</evidence>
<feature type="domain" description="PASTA" evidence="13">
    <location>
        <begin position="475"/>
        <end position="538"/>
    </location>
</feature>
<keyword evidence="5 10" id="KW-0547">Nucleotide-binding</keyword>
<keyword evidence="3" id="KW-0808">Transferase</keyword>
<evidence type="ECO:0000256" key="7">
    <source>
        <dbReference type="ARBA" id="ARBA00022840"/>
    </source>
</evidence>
<organism evidence="14 15">
    <name type="scientific">Microbacterium phycohabitans</name>
    <dbReference type="NCBI Taxonomy" id="3075993"/>
    <lineage>
        <taxon>Bacteria</taxon>
        <taxon>Bacillati</taxon>
        <taxon>Actinomycetota</taxon>
        <taxon>Actinomycetes</taxon>
        <taxon>Micrococcales</taxon>
        <taxon>Microbacteriaceae</taxon>
        <taxon>Microbacterium</taxon>
    </lineage>
</organism>
<evidence type="ECO:0000256" key="9">
    <source>
        <dbReference type="ARBA" id="ARBA00048679"/>
    </source>
</evidence>
<dbReference type="PROSITE" id="PS51178">
    <property type="entry name" value="PASTA"/>
    <property type="match status" value="1"/>
</dbReference>
<dbReference type="InterPro" id="IPR005543">
    <property type="entry name" value="PASTA_dom"/>
</dbReference>
<feature type="compositionally biased region" description="Pro residues" evidence="11">
    <location>
        <begin position="401"/>
        <end position="415"/>
    </location>
</feature>
<dbReference type="InterPro" id="IPR000719">
    <property type="entry name" value="Prot_kinase_dom"/>
</dbReference>
<dbReference type="CDD" id="cd06577">
    <property type="entry name" value="PASTA_pknB"/>
    <property type="match status" value="2"/>
</dbReference>
<evidence type="ECO:0000313" key="15">
    <source>
        <dbReference type="Proteomes" id="UP001261125"/>
    </source>
</evidence>
<feature type="domain" description="Protein kinase" evidence="12">
    <location>
        <begin position="18"/>
        <end position="293"/>
    </location>
</feature>
<dbReference type="InterPro" id="IPR011009">
    <property type="entry name" value="Kinase-like_dom_sf"/>
</dbReference>
<comment type="catalytic activity">
    <reaction evidence="8">
        <text>L-threonyl-[protein] + ATP = O-phospho-L-threonyl-[protein] + ADP + H(+)</text>
        <dbReference type="Rhea" id="RHEA:46608"/>
        <dbReference type="Rhea" id="RHEA-COMP:11060"/>
        <dbReference type="Rhea" id="RHEA-COMP:11605"/>
        <dbReference type="ChEBI" id="CHEBI:15378"/>
        <dbReference type="ChEBI" id="CHEBI:30013"/>
        <dbReference type="ChEBI" id="CHEBI:30616"/>
        <dbReference type="ChEBI" id="CHEBI:61977"/>
        <dbReference type="ChEBI" id="CHEBI:456216"/>
        <dbReference type="EC" id="2.7.11.1"/>
    </reaction>
</comment>
<dbReference type="InterPro" id="IPR008266">
    <property type="entry name" value="Tyr_kinase_AS"/>
</dbReference>
<gene>
    <name evidence="14" type="ORF">RWH44_11955</name>
</gene>
<keyword evidence="6" id="KW-0418">Kinase</keyword>
<accession>A0ABU3SNJ5</accession>
<keyword evidence="2" id="KW-0723">Serine/threonine-protein kinase</keyword>
<evidence type="ECO:0000256" key="10">
    <source>
        <dbReference type="PROSITE-ProRule" id="PRU10141"/>
    </source>
</evidence>